<keyword evidence="1" id="KW-0227">DNA damage</keyword>
<dbReference type="GO" id="GO:0043916">
    <property type="term" value="F:DNA-7-methylguanine glycosylase activity"/>
    <property type="evidence" value="ECO:0007669"/>
    <property type="project" value="TreeGrafter"/>
</dbReference>
<name>A0A6N7ZEW9_9MICO</name>
<evidence type="ECO:0000256" key="1">
    <source>
        <dbReference type="ARBA" id="ARBA00022763"/>
    </source>
</evidence>
<keyword evidence="2" id="KW-0234">DNA repair</keyword>
<protein>
    <submittedName>
        <fullName evidence="3">DNA-3-methyladenine glycosylase 2 family protein</fullName>
    </submittedName>
</protein>
<evidence type="ECO:0000313" key="3">
    <source>
        <dbReference type="EMBL" id="MTG87994.1"/>
    </source>
</evidence>
<dbReference type="PANTHER" id="PTHR43003:SF6">
    <property type="entry name" value="DNA GLYCOSYLASE"/>
    <property type="match status" value="1"/>
</dbReference>
<gene>
    <name evidence="3" type="ORF">GJV82_03340</name>
</gene>
<reference evidence="3 4" key="1">
    <citation type="submission" date="2019-11" db="EMBL/GenBank/DDBJ databases">
        <title>Cellulosimicrobium composti sp. nov. isolated from a compost.</title>
        <authorList>
            <person name="Yang Y."/>
        </authorList>
    </citation>
    <scope>NUCLEOTIDE SEQUENCE [LARGE SCALE GENOMIC DNA]</scope>
    <source>
        <strain evidence="3 4">BIT-GX5</strain>
    </source>
</reference>
<dbReference type="InterPro" id="IPR051912">
    <property type="entry name" value="Alkylbase_DNA_Glycosylase/TA"/>
</dbReference>
<dbReference type="GO" id="GO:0008725">
    <property type="term" value="F:DNA-3-methyladenine glycosylase activity"/>
    <property type="evidence" value="ECO:0007669"/>
    <property type="project" value="TreeGrafter"/>
</dbReference>
<dbReference type="PANTHER" id="PTHR43003">
    <property type="entry name" value="DNA-3-METHYLADENINE GLYCOSYLASE"/>
    <property type="match status" value="1"/>
</dbReference>
<dbReference type="InterPro" id="IPR011257">
    <property type="entry name" value="DNA_glycosylase"/>
</dbReference>
<evidence type="ECO:0000313" key="4">
    <source>
        <dbReference type="Proteomes" id="UP000440668"/>
    </source>
</evidence>
<sequence length="301" mass="32786">MRSARPLDLHLTLDRLGRGPYDPTFRRTASGDLWRTTRMPSGPAACRLVQAGPRDVVAHAWGPGADEALDALPDLLGERDDDAGFVPPPQLRDVHRRATGLRVPRTGRVLEALVPAILEQRVQAVAAWRSWAWLLRRHGERAPGPAGEAGMLVVPDAAGWAGVPTWDWHRANVDPGRARTVVAAARVARRLEECGAVLDASGAEAAHARLRVVPGVGVWTAAEVAQRALGDADAVSVGDFHLAKAVGWALVGERVDDERMLELLAPYAPHRYRVVRLLEVSGRARAPRRGPRLSIQDHRRN</sequence>
<dbReference type="GO" id="GO:0005737">
    <property type="term" value="C:cytoplasm"/>
    <property type="evidence" value="ECO:0007669"/>
    <property type="project" value="TreeGrafter"/>
</dbReference>
<dbReference type="AlphaFoldDB" id="A0A6N7ZEW9"/>
<dbReference type="SUPFAM" id="SSF48150">
    <property type="entry name" value="DNA-glycosylase"/>
    <property type="match status" value="1"/>
</dbReference>
<dbReference type="Proteomes" id="UP000440668">
    <property type="component" value="Unassembled WGS sequence"/>
</dbReference>
<evidence type="ECO:0000256" key="2">
    <source>
        <dbReference type="ARBA" id="ARBA00023204"/>
    </source>
</evidence>
<accession>A0A6N7ZEW9</accession>
<dbReference type="GO" id="GO:0032993">
    <property type="term" value="C:protein-DNA complex"/>
    <property type="evidence" value="ECO:0007669"/>
    <property type="project" value="TreeGrafter"/>
</dbReference>
<dbReference type="EMBL" id="WMKA01000005">
    <property type="protein sequence ID" value="MTG87994.1"/>
    <property type="molecule type" value="Genomic_DNA"/>
</dbReference>
<dbReference type="Gene3D" id="1.10.340.30">
    <property type="entry name" value="Hypothetical protein, domain 2"/>
    <property type="match status" value="1"/>
</dbReference>
<proteinExistence type="predicted"/>
<dbReference type="GO" id="GO:0006307">
    <property type="term" value="P:DNA alkylation repair"/>
    <property type="evidence" value="ECO:0007669"/>
    <property type="project" value="TreeGrafter"/>
</dbReference>
<comment type="caution">
    <text evidence="3">The sequence shown here is derived from an EMBL/GenBank/DDBJ whole genome shotgun (WGS) entry which is preliminary data.</text>
</comment>
<dbReference type="GO" id="GO:0006285">
    <property type="term" value="P:base-excision repair, AP site formation"/>
    <property type="evidence" value="ECO:0007669"/>
    <property type="project" value="TreeGrafter"/>
</dbReference>
<dbReference type="GO" id="GO:0032131">
    <property type="term" value="F:alkylated DNA binding"/>
    <property type="evidence" value="ECO:0007669"/>
    <property type="project" value="TreeGrafter"/>
</dbReference>
<organism evidence="3 4">
    <name type="scientific">Cellulosimicrobium composti</name>
    <dbReference type="NCBI Taxonomy" id="2672572"/>
    <lineage>
        <taxon>Bacteria</taxon>
        <taxon>Bacillati</taxon>
        <taxon>Actinomycetota</taxon>
        <taxon>Actinomycetes</taxon>
        <taxon>Micrococcales</taxon>
        <taxon>Promicromonosporaceae</taxon>
        <taxon>Cellulosimicrobium</taxon>
    </lineage>
</organism>